<dbReference type="InterPro" id="IPR036643">
    <property type="entry name" value="RNApol_insert_sf"/>
</dbReference>
<dbReference type="Pfam" id="PF01193">
    <property type="entry name" value="RNA_pol_L"/>
    <property type="match status" value="1"/>
</dbReference>
<keyword evidence="9" id="KW-0934">Plastid</keyword>
<evidence type="ECO:0000256" key="1">
    <source>
        <dbReference type="ARBA" id="ARBA00007123"/>
    </source>
</evidence>
<dbReference type="Gene3D" id="1.10.150.20">
    <property type="entry name" value="5' to 3' exonuclease, C-terminal subdomain"/>
    <property type="match status" value="1"/>
</dbReference>
<reference evidence="9" key="1">
    <citation type="journal article" date="2021" name="Genome Biol. Evol.">
        <title>Genomic rearrangements and sequence evolution across brown algal organelles.</title>
        <authorList>
            <person name="Starko S."/>
            <person name="Bringloe T.T."/>
            <person name="Gomez M.S."/>
            <person name="Darby H."/>
            <person name="Graham S.W."/>
            <person name="Martone P.T."/>
        </authorList>
    </citation>
    <scope>NUCLEOTIDE SEQUENCE</scope>
</reference>
<protein>
    <recommendedName>
        <fullName evidence="2">DNA-directed RNA polymerase</fullName>
        <ecNumber evidence="2">2.7.7.6</ecNumber>
    </recommendedName>
</protein>
<evidence type="ECO:0000256" key="2">
    <source>
        <dbReference type="ARBA" id="ARBA00012418"/>
    </source>
</evidence>
<dbReference type="EC" id="2.7.7.6" evidence="2"/>
<dbReference type="AlphaFoldDB" id="A0A8F0JYH6"/>
<dbReference type="Pfam" id="PF03118">
    <property type="entry name" value="RNA_pol_A_CTD"/>
    <property type="match status" value="1"/>
</dbReference>
<keyword evidence="5" id="KW-0548">Nucleotidyltransferase</keyword>
<dbReference type="CDD" id="cd06928">
    <property type="entry name" value="RNAP_alpha_NTD"/>
    <property type="match status" value="1"/>
</dbReference>
<comment type="similarity">
    <text evidence="1">Belongs to the RNA polymerase alpha chain family.</text>
</comment>
<keyword evidence="3" id="KW-0240">DNA-directed RNA polymerase</keyword>
<dbReference type="Gene3D" id="2.170.120.12">
    <property type="entry name" value="DNA-directed RNA polymerase, insert domain"/>
    <property type="match status" value="1"/>
</dbReference>
<dbReference type="Gene3D" id="3.30.1360.10">
    <property type="entry name" value="RNA polymerase, RBP11-like subunit"/>
    <property type="match status" value="1"/>
</dbReference>
<geneLocation type="plastid" evidence="9"/>
<dbReference type="SMART" id="SM00662">
    <property type="entry name" value="RPOLD"/>
    <property type="match status" value="1"/>
</dbReference>
<dbReference type="EMBL" id="MZ156028">
    <property type="protein sequence ID" value="QWK41883.1"/>
    <property type="molecule type" value="Genomic_DNA"/>
</dbReference>
<dbReference type="GO" id="GO:0003677">
    <property type="term" value="F:DNA binding"/>
    <property type="evidence" value="ECO:0007669"/>
    <property type="project" value="InterPro"/>
</dbReference>
<gene>
    <name evidence="9" type="primary">rpoA</name>
</gene>
<dbReference type="GO" id="GO:0046983">
    <property type="term" value="F:protein dimerization activity"/>
    <property type="evidence" value="ECO:0007669"/>
    <property type="project" value="InterPro"/>
</dbReference>
<evidence type="ECO:0000259" key="8">
    <source>
        <dbReference type="SMART" id="SM00662"/>
    </source>
</evidence>
<sequence length="395" mass="44591">MTNLQCKCLEMNLLIGGEYYGHFLFRQLEGGEGSTLANMIRRVLLSSIVESKIIGVRFAGVSDEFSSMEGVREDLLEIMLNLKEIIIKNPSYEPCYGRIKVVGPAIVTAGSLILPPNVTVVNPRSHILTICEESLVELEVRIEPGKTYMLPQKRKTEGSGEFINVDANFTPVLKVNSFIQPLYQEIDPLSQNIKSSREELHIEIYTNGAILPHQALMIAGNKLASMILAFQNIIFPEKFEAKTEIGIQKRKKKLIEKKALAKELKEKKIKEEFAKELTGIIQEDSQTKFYAPIPTKEENLIKRYEKEKTIPKSIKRKRKEKNLETQKSGSKTLADLGLSQRIVKILKKSNILTINDLLKISTYEPSPLETIKGLGVISIAEITEKLALLRKNKIK</sequence>
<dbReference type="GO" id="GO:0005737">
    <property type="term" value="C:cytoplasm"/>
    <property type="evidence" value="ECO:0007669"/>
    <property type="project" value="UniProtKB-ARBA"/>
</dbReference>
<dbReference type="InterPro" id="IPR011263">
    <property type="entry name" value="DNA-dir_RNA_pol_RpoA/D/Rpb3"/>
</dbReference>
<proteinExistence type="inferred from homology"/>
<evidence type="ECO:0000256" key="6">
    <source>
        <dbReference type="ARBA" id="ARBA00023163"/>
    </source>
</evidence>
<dbReference type="GO" id="GO:0006351">
    <property type="term" value="P:DNA-templated transcription"/>
    <property type="evidence" value="ECO:0007669"/>
    <property type="project" value="InterPro"/>
</dbReference>
<evidence type="ECO:0000256" key="3">
    <source>
        <dbReference type="ARBA" id="ARBA00022478"/>
    </source>
</evidence>
<dbReference type="Pfam" id="PF01000">
    <property type="entry name" value="RNA_pol_A_bac"/>
    <property type="match status" value="1"/>
</dbReference>
<evidence type="ECO:0000313" key="9">
    <source>
        <dbReference type="EMBL" id="QWK41883.1"/>
    </source>
</evidence>
<organism evidence="9">
    <name type="scientific">Protohalopteris sp</name>
    <dbReference type="NCBI Taxonomy" id="2843287"/>
    <lineage>
        <taxon>Eukaryota</taxon>
        <taxon>Sar</taxon>
        <taxon>Stramenopiles</taxon>
        <taxon>Ochrophyta</taxon>
        <taxon>PX clade</taxon>
        <taxon>Phaeophyceae</taxon>
        <taxon>Sphacelariales</taxon>
        <taxon>Stypocaulaceae</taxon>
        <taxon>Protohalopteris</taxon>
    </lineage>
</organism>
<keyword evidence="6" id="KW-0804">Transcription</keyword>
<keyword evidence="4" id="KW-0808">Transferase</keyword>
<comment type="catalytic activity">
    <reaction evidence="7">
        <text>RNA(n) + a ribonucleoside 5'-triphosphate = RNA(n+1) + diphosphate</text>
        <dbReference type="Rhea" id="RHEA:21248"/>
        <dbReference type="Rhea" id="RHEA-COMP:14527"/>
        <dbReference type="Rhea" id="RHEA-COMP:17342"/>
        <dbReference type="ChEBI" id="CHEBI:33019"/>
        <dbReference type="ChEBI" id="CHEBI:61557"/>
        <dbReference type="ChEBI" id="CHEBI:140395"/>
        <dbReference type="EC" id="2.7.7.6"/>
    </reaction>
</comment>
<evidence type="ECO:0000256" key="7">
    <source>
        <dbReference type="ARBA" id="ARBA00048552"/>
    </source>
</evidence>
<dbReference type="GO" id="GO:0003899">
    <property type="term" value="F:DNA-directed RNA polymerase activity"/>
    <property type="evidence" value="ECO:0007669"/>
    <property type="project" value="UniProtKB-EC"/>
</dbReference>
<name>A0A8F0JYH6_9PHAE</name>
<dbReference type="SUPFAM" id="SSF55257">
    <property type="entry name" value="RBP11-like subunits of RNA polymerase"/>
    <property type="match status" value="1"/>
</dbReference>
<feature type="domain" description="DNA-directed RNA polymerase RpoA/D/Rpb3-type" evidence="8">
    <location>
        <begin position="20"/>
        <end position="233"/>
    </location>
</feature>
<dbReference type="InterPro" id="IPR036603">
    <property type="entry name" value="RBP11-like"/>
</dbReference>
<dbReference type="InterPro" id="IPR011260">
    <property type="entry name" value="RNAP_asu_C"/>
</dbReference>
<dbReference type="InterPro" id="IPR011262">
    <property type="entry name" value="DNA-dir_RNA_pol_insert"/>
</dbReference>
<accession>A0A8F0JYH6</accession>
<evidence type="ECO:0000256" key="4">
    <source>
        <dbReference type="ARBA" id="ARBA00022679"/>
    </source>
</evidence>
<dbReference type="SUPFAM" id="SSF56553">
    <property type="entry name" value="Insert subdomain of RNA polymerase alpha subunit"/>
    <property type="match status" value="1"/>
</dbReference>
<dbReference type="GO" id="GO:0000428">
    <property type="term" value="C:DNA-directed RNA polymerase complex"/>
    <property type="evidence" value="ECO:0007669"/>
    <property type="project" value="UniProtKB-KW"/>
</dbReference>
<evidence type="ECO:0000256" key="5">
    <source>
        <dbReference type="ARBA" id="ARBA00022695"/>
    </source>
</evidence>
<dbReference type="SUPFAM" id="SSF47789">
    <property type="entry name" value="C-terminal domain of RNA polymerase alpha subunit"/>
    <property type="match status" value="1"/>
</dbReference>